<reference evidence="2" key="1">
    <citation type="journal article" date="2014" name="Front. Microbiol.">
        <title>High frequency of phylogenetically diverse reductive dehalogenase-homologous genes in deep subseafloor sedimentary metagenomes.</title>
        <authorList>
            <person name="Kawai M."/>
            <person name="Futagami T."/>
            <person name="Toyoda A."/>
            <person name="Takaki Y."/>
            <person name="Nishi S."/>
            <person name="Hori S."/>
            <person name="Arai W."/>
            <person name="Tsubouchi T."/>
            <person name="Morono Y."/>
            <person name="Uchiyama I."/>
            <person name="Ito T."/>
            <person name="Fujiyama A."/>
            <person name="Inagaki F."/>
            <person name="Takami H."/>
        </authorList>
    </citation>
    <scope>NUCLEOTIDE SEQUENCE</scope>
    <source>
        <strain evidence="2">Expedition CK06-06</strain>
    </source>
</reference>
<organism evidence="2">
    <name type="scientific">marine sediment metagenome</name>
    <dbReference type="NCBI Taxonomy" id="412755"/>
    <lineage>
        <taxon>unclassified sequences</taxon>
        <taxon>metagenomes</taxon>
        <taxon>ecological metagenomes</taxon>
    </lineage>
</organism>
<dbReference type="Gene3D" id="3.30.70.270">
    <property type="match status" value="1"/>
</dbReference>
<dbReference type="GO" id="GO:0052621">
    <property type="term" value="F:diguanylate cyclase activity"/>
    <property type="evidence" value="ECO:0007669"/>
    <property type="project" value="TreeGrafter"/>
</dbReference>
<dbReference type="AlphaFoldDB" id="X0TQU3"/>
<dbReference type="GO" id="GO:0043709">
    <property type="term" value="P:cell adhesion involved in single-species biofilm formation"/>
    <property type="evidence" value="ECO:0007669"/>
    <property type="project" value="TreeGrafter"/>
</dbReference>
<evidence type="ECO:0000313" key="2">
    <source>
        <dbReference type="EMBL" id="GAF89591.1"/>
    </source>
</evidence>
<dbReference type="Pfam" id="PF00990">
    <property type="entry name" value="GGDEF"/>
    <property type="match status" value="1"/>
</dbReference>
<feature type="non-terminal residue" evidence="2">
    <location>
        <position position="1"/>
    </location>
</feature>
<evidence type="ECO:0000259" key="1">
    <source>
        <dbReference type="PROSITE" id="PS50887"/>
    </source>
</evidence>
<dbReference type="InterPro" id="IPR038733">
    <property type="entry name" value="Predicted_DNA_bind_prot_RHH"/>
</dbReference>
<dbReference type="CDD" id="cd01949">
    <property type="entry name" value="GGDEF"/>
    <property type="match status" value="1"/>
</dbReference>
<sequence length="151" mass="17211">LTDRDTISGRYGGDEFAILFPSTEREQAFLALERIRSEIEKLQTIEVQGQRLNMKVSISGGVAAYPIDGRNEREILRKADQAIYRAKGTGRNKICLSHEERMVTKTTHYTPTQLERLAKLSHDLNVGEADLLREAMDDLLIKYEVTDPFSR</sequence>
<dbReference type="GO" id="GO:1902201">
    <property type="term" value="P:negative regulation of bacterial-type flagellum-dependent cell motility"/>
    <property type="evidence" value="ECO:0007669"/>
    <property type="project" value="TreeGrafter"/>
</dbReference>
<dbReference type="NCBIfam" id="TIGR00254">
    <property type="entry name" value="GGDEF"/>
    <property type="match status" value="1"/>
</dbReference>
<dbReference type="InterPro" id="IPR000160">
    <property type="entry name" value="GGDEF_dom"/>
</dbReference>
<accession>X0TQU3</accession>
<dbReference type="EMBL" id="BARS01015361">
    <property type="protein sequence ID" value="GAF89591.1"/>
    <property type="molecule type" value="Genomic_DNA"/>
</dbReference>
<dbReference type="InterPro" id="IPR050469">
    <property type="entry name" value="Diguanylate_Cyclase"/>
</dbReference>
<proteinExistence type="predicted"/>
<dbReference type="Pfam" id="PF12651">
    <property type="entry name" value="RHH_3"/>
    <property type="match status" value="1"/>
</dbReference>
<dbReference type="GO" id="GO:0005886">
    <property type="term" value="C:plasma membrane"/>
    <property type="evidence" value="ECO:0007669"/>
    <property type="project" value="TreeGrafter"/>
</dbReference>
<dbReference type="SUPFAM" id="SSF55073">
    <property type="entry name" value="Nucleotide cyclase"/>
    <property type="match status" value="1"/>
</dbReference>
<gene>
    <name evidence="2" type="ORF">S01H1_25429</name>
</gene>
<protein>
    <recommendedName>
        <fullName evidence="1">GGDEF domain-containing protein</fullName>
    </recommendedName>
</protein>
<feature type="domain" description="GGDEF" evidence="1">
    <location>
        <begin position="1"/>
        <end position="99"/>
    </location>
</feature>
<name>X0TQU3_9ZZZZ</name>
<dbReference type="InterPro" id="IPR029787">
    <property type="entry name" value="Nucleotide_cyclase"/>
</dbReference>
<dbReference type="PANTHER" id="PTHR45138:SF9">
    <property type="entry name" value="DIGUANYLATE CYCLASE DGCM-RELATED"/>
    <property type="match status" value="1"/>
</dbReference>
<dbReference type="PROSITE" id="PS50887">
    <property type="entry name" value="GGDEF"/>
    <property type="match status" value="1"/>
</dbReference>
<dbReference type="PANTHER" id="PTHR45138">
    <property type="entry name" value="REGULATORY COMPONENTS OF SENSORY TRANSDUCTION SYSTEM"/>
    <property type="match status" value="1"/>
</dbReference>
<dbReference type="InterPro" id="IPR043128">
    <property type="entry name" value="Rev_trsase/Diguanyl_cyclase"/>
</dbReference>
<comment type="caution">
    <text evidence="2">The sequence shown here is derived from an EMBL/GenBank/DDBJ whole genome shotgun (WGS) entry which is preliminary data.</text>
</comment>